<dbReference type="OrthoDB" id="9886125at2"/>
<organism evidence="2 3">
    <name type="scientific">Christensenella hongkongensis</name>
    <dbReference type="NCBI Taxonomy" id="270498"/>
    <lineage>
        <taxon>Bacteria</taxon>
        <taxon>Bacillati</taxon>
        <taxon>Bacillota</taxon>
        <taxon>Clostridia</taxon>
        <taxon>Christensenellales</taxon>
        <taxon>Christensenellaceae</taxon>
        <taxon>Christensenella</taxon>
    </lineage>
</organism>
<dbReference type="EMBL" id="LAYJ01000115">
    <property type="protein sequence ID" value="KKI50010.1"/>
    <property type="molecule type" value="Genomic_DNA"/>
</dbReference>
<evidence type="ECO:0000313" key="3">
    <source>
        <dbReference type="Proteomes" id="UP000034076"/>
    </source>
</evidence>
<dbReference type="STRING" id="270498.CHK_2626"/>
<keyword evidence="3" id="KW-1185">Reference proteome</keyword>
<reference evidence="2 3" key="1">
    <citation type="submission" date="2015-04" db="EMBL/GenBank/DDBJ databases">
        <title>Draft genome sequence of bacteremic isolate Catabacter hongkongensis type strain HKU16T.</title>
        <authorList>
            <person name="Lau S.K."/>
            <person name="Teng J.L."/>
            <person name="Huang Y."/>
            <person name="Curreem S.O."/>
            <person name="Tsui S.K."/>
            <person name="Woo P.C."/>
        </authorList>
    </citation>
    <scope>NUCLEOTIDE SEQUENCE [LARGE SCALE GENOMIC DNA]</scope>
    <source>
        <strain evidence="2 3">HKU16</strain>
    </source>
</reference>
<sequence length="216" mass="23260">MKRKYRILTTFILVVAFCIAFAGTAFAADGDLVVRGSAGEQKTVSTGATIVGTVQPLMISAVVPTIVVFEIDPNKPAFYETNTVQDENKAFTTAEFSFTNGCNAPLTFSVSSMAESGDAPEIVEANTFTDDEWKDLNRTRTNANIAFGFTLPSYDEWQAVDNGDAWFSPLTALPLGDVVGHSTVKASLKAKYGMSWGYPSTSTIIYEVAYGVSIAE</sequence>
<evidence type="ECO:0000256" key="1">
    <source>
        <dbReference type="SAM" id="SignalP"/>
    </source>
</evidence>
<dbReference type="AlphaFoldDB" id="A0A0M2NID6"/>
<accession>A0A0M2NID6</accession>
<feature type="signal peptide" evidence="1">
    <location>
        <begin position="1"/>
        <end position="27"/>
    </location>
</feature>
<keyword evidence="1" id="KW-0732">Signal</keyword>
<protein>
    <submittedName>
        <fullName evidence="2">Uncharacterized protein</fullName>
    </submittedName>
</protein>
<evidence type="ECO:0000313" key="2">
    <source>
        <dbReference type="EMBL" id="KKI50010.1"/>
    </source>
</evidence>
<name>A0A0M2NID6_9FIRM</name>
<dbReference type="Proteomes" id="UP000034076">
    <property type="component" value="Unassembled WGS sequence"/>
</dbReference>
<gene>
    <name evidence="2" type="ORF">CHK_2626</name>
</gene>
<comment type="caution">
    <text evidence="2">The sequence shown here is derived from an EMBL/GenBank/DDBJ whole genome shotgun (WGS) entry which is preliminary data.</text>
</comment>
<feature type="chain" id="PRO_5018089759" evidence="1">
    <location>
        <begin position="28"/>
        <end position="216"/>
    </location>
</feature>
<proteinExistence type="predicted"/>
<dbReference type="RefSeq" id="WP_131924949.1">
    <property type="nucleotide sequence ID" value="NZ_LAYJ01000115.1"/>
</dbReference>